<dbReference type="Pfam" id="PF14226">
    <property type="entry name" value="DIOX_N"/>
    <property type="match status" value="1"/>
</dbReference>
<comment type="caution">
    <text evidence="4">The sequence shown here is derived from an EMBL/GenBank/DDBJ whole genome shotgun (WGS) entry which is preliminary data.</text>
</comment>
<dbReference type="Gene3D" id="2.60.120.330">
    <property type="entry name" value="B-lactam Antibiotic, Isopenicillin N Synthase, Chain"/>
    <property type="match status" value="1"/>
</dbReference>
<evidence type="ECO:0000256" key="2">
    <source>
        <dbReference type="ARBA" id="ARBA00023004"/>
    </source>
</evidence>
<sequence>MVVPCATLPGGKKITRAAAVPTIDLSVERSVIRKRIFMASEDYGIFNVVNHGVSIDVVRRLERQGLEFFAELPWENMAARILGSMSASSFYLESVLKETDKLCDRFLQTGSAFIFLEVPSLGISVECYC</sequence>
<evidence type="ECO:0000313" key="5">
    <source>
        <dbReference type="Proteomes" id="UP001279734"/>
    </source>
</evidence>
<dbReference type="Proteomes" id="UP001279734">
    <property type="component" value="Unassembled WGS sequence"/>
</dbReference>
<dbReference type="SUPFAM" id="SSF51197">
    <property type="entry name" value="Clavaminate synthase-like"/>
    <property type="match status" value="1"/>
</dbReference>
<dbReference type="InterPro" id="IPR027443">
    <property type="entry name" value="IPNS-like_sf"/>
</dbReference>
<evidence type="ECO:0000313" key="4">
    <source>
        <dbReference type="EMBL" id="GMH10779.1"/>
    </source>
</evidence>
<evidence type="ECO:0000256" key="1">
    <source>
        <dbReference type="ARBA" id="ARBA00022723"/>
    </source>
</evidence>
<dbReference type="AlphaFoldDB" id="A0AAD3SHJ3"/>
<accession>A0AAD3SHJ3</accession>
<reference evidence="4" key="1">
    <citation type="submission" date="2023-05" db="EMBL/GenBank/DDBJ databases">
        <title>Nepenthes gracilis genome sequencing.</title>
        <authorList>
            <person name="Fukushima K."/>
        </authorList>
    </citation>
    <scope>NUCLEOTIDE SEQUENCE</scope>
    <source>
        <strain evidence="4">SING2019-196</strain>
    </source>
</reference>
<protein>
    <recommendedName>
        <fullName evidence="3">Non-haem dioxygenase N-terminal domain-containing protein</fullName>
    </recommendedName>
</protein>
<gene>
    <name evidence="4" type="ORF">Nepgr_012620</name>
</gene>
<dbReference type="GO" id="GO:0046872">
    <property type="term" value="F:metal ion binding"/>
    <property type="evidence" value="ECO:0007669"/>
    <property type="project" value="UniProtKB-KW"/>
</dbReference>
<evidence type="ECO:0000259" key="3">
    <source>
        <dbReference type="Pfam" id="PF14226"/>
    </source>
</evidence>
<feature type="domain" description="Non-haem dioxygenase N-terminal" evidence="3">
    <location>
        <begin position="20"/>
        <end position="75"/>
    </location>
</feature>
<organism evidence="4 5">
    <name type="scientific">Nepenthes gracilis</name>
    <name type="common">Slender pitcher plant</name>
    <dbReference type="NCBI Taxonomy" id="150966"/>
    <lineage>
        <taxon>Eukaryota</taxon>
        <taxon>Viridiplantae</taxon>
        <taxon>Streptophyta</taxon>
        <taxon>Embryophyta</taxon>
        <taxon>Tracheophyta</taxon>
        <taxon>Spermatophyta</taxon>
        <taxon>Magnoliopsida</taxon>
        <taxon>eudicotyledons</taxon>
        <taxon>Gunneridae</taxon>
        <taxon>Pentapetalae</taxon>
        <taxon>Caryophyllales</taxon>
        <taxon>Nepenthaceae</taxon>
        <taxon>Nepenthes</taxon>
    </lineage>
</organism>
<name>A0AAD3SHJ3_NEPGR</name>
<dbReference type="InterPro" id="IPR026992">
    <property type="entry name" value="DIOX_N"/>
</dbReference>
<keyword evidence="2" id="KW-0408">Iron</keyword>
<proteinExistence type="predicted"/>
<keyword evidence="1" id="KW-0479">Metal-binding</keyword>
<keyword evidence="5" id="KW-1185">Reference proteome</keyword>
<dbReference type="EMBL" id="BSYO01000010">
    <property type="protein sequence ID" value="GMH10779.1"/>
    <property type="molecule type" value="Genomic_DNA"/>
</dbReference>